<protein>
    <submittedName>
        <fullName evidence="1">Uncharacterized protein</fullName>
    </submittedName>
</protein>
<evidence type="ECO:0000313" key="1">
    <source>
        <dbReference type="EMBL" id="KAK3700680.1"/>
    </source>
</evidence>
<reference evidence="1" key="1">
    <citation type="submission" date="2023-07" db="EMBL/GenBank/DDBJ databases">
        <title>Black Yeasts Isolated from many extreme environments.</title>
        <authorList>
            <person name="Coleine C."/>
            <person name="Stajich J.E."/>
            <person name="Selbmann L."/>
        </authorList>
    </citation>
    <scope>NUCLEOTIDE SEQUENCE</scope>
    <source>
        <strain evidence="1">CCFEE 5714</strain>
    </source>
</reference>
<sequence length="292" mass="31327">MSPSRGAIRLLESQAYVCQRCLLRGFSTAPASFSGHNRWSKIKHDKGKNDALKNRQRSVFAQEIATASKLFGPEPSSNPRLADFITKAKKEGFAKASIEGAIARGQGRSASGANLESITVEGILPNNIAVIVECETDSRLKTLSDVRLVMKDAGGSATPCAYLFEKKGRVVFERTDGVSAESILEAAVEAGATDVDQDEDGELVVFSEPGDTKAVGEAVSSAMELMIKRSEIVWSANPDTKVAIPSEDAAEELSGFVDELLDKESSVQAISMNVAQGKLSTEAWKELQSRLN</sequence>
<organism evidence="1 2">
    <name type="scientific">Vermiconidia calcicola</name>
    <dbReference type="NCBI Taxonomy" id="1690605"/>
    <lineage>
        <taxon>Eukaryota</taxon>
        <taxon>Fungi</taxon>
        <taxon>Dikarya</taxon>
        <taxon>Ascomycota</taxon>
        <taxon>Pezizomycotina</taxon>
        <taxon>Dothideomycetes</taxon>
        <taxon>Dothideomycetidae</taxon>
        <taxon>Mycosphaerellales</taxon>
        <taxon>Extremaceae</taxon>
        <taxon>Vermiconidia</taxon>
    </lineage>
</organism>
<keyword evidence="2" id="KW-1185">Reference proteome</keyword>
<name>A0ACC3MSD6_9PEZI</name>
<comment type="caution">
    <text evidence="1">The sequence shown here is derived from an EMBL/GenBank/DDBJ whole genome shotgun (WGS) entry which is preliminary data.</text>
</comment>
<proteinExistence type="predicted"/>
<dbReference type="EMBL" id="JAUTXU010000182">
    <property type="protein sequence ID" value="KAK3700680.1"/>
    <property type="molecule type" value="Genomic_DNA"/>
</dbReference>
<dbReference type="Proteomes" id="UP001281147">
    <property type="component" value="Unassembled WGS sequence"/>
</dbReference>
<accession>A0ACC3MSD6</accession>
<gene>
    <name evidence="1" type="ORF">LTR37_015869</name>
</gene>
<evidence type="ECO:0000313" key="2">
    <source>
        <dbReference type="Proteomes" id="UP001281147"/>
    </source>
</evidence>